<dbReference type="NCBIfam" id="TIGR01494">
    <property type="entry name" value="ATPase_P-type"/>
    <property type="match status" value="1"/>
</dbReference>
<evidence type="ECO:0000256" key="10">
    <source>
        <dbReference type="ARBA" id="ARBA00022989"/>
    </source>
</evidence>
<dbReference type="GO" id="GO:0005507">
    <property type="term" value="F:copper ion binding"/>
    <property type="evidence" value="ECO:0007669"/>
    <property type="project" value="TreeGrafter"/>
</dbReference>
<evidence type="ECO:0000256" key="4">
    <source>
        <dbReference type="ARBA" id="ARBA00022692"/>
    </source>
</evidence>
<feature type="transmembrane region" description="Helical" evidence="13">
    <location>
        <begin position="766"/>
        <end position="788"/>
    </location>
</feature>
<dbReference type="SFLD" id="SFLDG00002">
    <property type="entry name" value="C1.7:_P-type_atpase_like"/>
    <property type="match status" value="1"/>
</dbReference>
<dbReference type="InterPro" id="IPR044492">
    <property type="entry name" value="P_typ_ATPase_HD_dom"/>
</dbReference>
<dbReference type="PRINTS" id="PR00943">
    <property type="entry name" value="CUATPASE"/>
</dbReference>
<feature type="transmembrane region" description="Helical" evidence="13">
    <location>
        <begin position="173"/>
        <end position="193"/>
    </location>
</feature>
<dbReference type="RefSeq" id="WP_184075130.1">
    <property type="nucleotide sequence ID" value="NZ_JACHDS010000001.1"/>
</dbReference>
<protein>
    <submittedName>
        <fullName evidence="17">Cu+-exporting ATPase</fullName>
    </submittedName>
</protein>
<evidence type="ECO:0000256" key="2">
    <source>
        <dbReference type="ARBA" id="ARBA00006024"/>
    </source>
</evidence>
<feature type="compositionally biased region" description="Low complexity" evidence="14">
    <location>
        <begin position="127"/>
        <end position="147"/>
    </location>
</feature>
<gene>
    <name evidence="17" type="ORF">HNR23_001922</name>
</gene>
<dbReference type="NCBIfam" id="TIGR01511">
    <property type="entry name" value="ATPase-IB1_Cu"/>
    <property type="match status" value="1"/>
</dbReference>
<dbReference type="InterPro" id="IPR028096">
    <property type="entry name" value="EfeO_Cupredoxin"/>
</dbReference>
<evidence type="ECO:0000256" key="14">
    <source>
        <dbReference type="SAM" id="MobiDB-lite"/>
    </source>
</evidence>
<proteinExistence type="inferred from homology"/>
<keyword evidence="11" id="KW-0186">Copper</keyword>
<dbReference type="InterPro" id="IPR023299">
    <property type="entry name" value="ATPase_P-typ_cyto_dom_N"/>
</dbReference>
<keyword evidence="3 13" id="KW-1003">Cell membrane</keyword>
<reference evidence="17 18" key="1">
    <citation type="submission" date="2020-08" db="EMBL/GenBank/DDBJ databases">
        <title>Sequencing the genomes of 1000 actinobacteria strains.</title>
        <authorList>
            <person name="Klenk H.-P."/>
        </authorList>
    </citation>
    <scope>NUCLEOTIDE SEQUENCE [LARGE SCALE GENOMIC DNA]</scope>
    <source>
        <strain evidence="17 18">DSM 46659</strain>
    </source>
</reference>
<dbReference type="InterPro" id="IPR059000">
    <property type="entry name" value="ATPase_P-type_domA"/>
</dbReference>
<feature type="region of interest" description="Disordered" evidence="14">
    <location>
        <begin position="126"/>
        <end position="163"/>
    </location>
</feature>
<dbReference type="InterPro" id="IPR023214">
    <property type="entry name" value="HAD_sf"/>
</dbReference>
<keyword evidence="7" id="KW-0406">Ion transport</keyword>
<dbReference type="GO" id="GO:0055070">
    <property type="term" value="P:copper ion homeostasis"/>
    <property type="evidence" value="ECO:0007669"/>
    <property type="project" value="TreeGrafter"/>
</dbReference>
<feature type="domain" description="EfeO-type cupredoxin-like" evidence="16">
    <location>
        <begin position="18"/>
        <end position="122"/>
    </location>
</feature>
<dbReference type="Pfam" id="PF13473">
    <property type="entry name" value="Cupredoxin_1"/>
    <property type="match status" value="1"/>
</dbReference>
<dbReference type="Gene3D" id="2.70.150.10">
    <property type="entry name" value="Calcium-transporting ATPase, cytoplasmic transduction domain A"/>
    <property type="match status" value="1"/>
</dbReference>
<evidence type="ECO:0000259" key="15">
    <source>
        <dbReference type="Pfam" id="PF00122"/>
    </source>
</evidence>
<dbReference type="Proteomes" id="UP000546642">
    <property type="component" value="Unassembled WGS sequence"/>
</dbReference>
<dbReference type="FunFam" id="2.70.150.10:FF:000020">
    <property type="entry name" value="Copper-exporting P-type ATPase A"/>
    <property type="match status" value="1"/>
</dbReference>
<dbReference type="SFLD" id="SFLDF00027">
    <property type="entry name" value="p-type_atpase"/>
    <property type="match status" value="1"/>
</dbReference>
<keyword evidence="18" id="KW-1185">Reference proteome</keyword>
<feature type="transmembrane region" description="Helical" evidence="13">
    <location>
        <begin position="794"/>
        <end position="812"/>
    </location>
</feature>
<dbReference type="SUPFAM" id="SSF56784">
    <property type="entry name" value="HAD-like"/>
    <property type="match status" value="1"/>
</dbReference>
<evidence type="ECO:0000256" key="13">
    <source>
        <dbReference type="RuleBase" id="RU362081"/>
    </source>
</evidence>
<evidence type="ECO:0000313" key="18">
    <source>
        <dbReference type="Proteomes" id="UP000546642"/>
    </source>
</evidence>
<evidence type="ECO:0000256" key="7">
    <source>
        <dbReference type="ARBA" id="ARBA00022796"/>
    </source>
</evidence>
<evidence type="ECO:0000256" key="12">
    <source>
        <dbReference type="ARBA" id="ARBA00023136"/>
    </source>
</evidence>
<dbReference type="NCBIfam" id="TIGR01512">
    <property type="entry name" value="ATPase-IB2_Cd"/>
    <property type="match status" value="1"/>
</dbReference>
<evidence type="ECO:0000256" key="8">
    <source>
        <dbReference type="ARBA" id="ARBA00022840"/>
    </source>
</evidence>
<dbReference type="SUPFAM" id="SSF81653">
    <property type="entry name" value="Calcium ATPase, transduction domain A"/>
    <property type="match status" value="1"/>
</dbReference>
<feature type="transmembrane region" description="Helical" evidence="13">
    <location>
        <begin position="450"/>
        <end position="473"/>
    </location>
</feature>
<dbReference type="SUPFAM" id="SSF81665">
    <property type="entry name" value="Calcium ATPase, transmembrane domain M"/>
    <property type="match status" value="1"/>
</dbReference>
<keyword evidence="6 13" id="KW-0547">Nucleotide-binding</keyword>
<dbReference type="InterPro" id="IPR036412">
    <property type="entry name" value="HAD-like_sf"/>
</dbReference>
<dbReference type="GO" id="GO:0016887">
    <property type="term" value="F:ATP hydrolysis activity"/>
    <property type="evidence" value="ECO:0007669"/>
    <property type="project" value="InterPro"/>
</dbReference>
<dbReference type="InterPro" id="IPR023298">
    <property type="entry name" value="ATPase_P-typ_TM_dom_sf"/>
</dbReference>
<dbReference type="Pfam" id="PF00702">
    <property type="entry name" value="Hydrolase"/>
    <property type="match status" value="1"/>
</dbReference>
<feature type="transmembrane region" description="Helical" evidence="13">
    <location>
        <begin position="270"/>
        <end position="288"/>
    </location>
</feature>
<evidence type="ECO:0000313" key="17">
    <source>
        <dbReference type="EMBL" id="MBB6171862.1"/>
    </source>
</evidence>
<dbReference type="Gene3D" id="3.40.50.1000">
    <property type="entry name" value="HAD superfamily/HAD-like"/>
    <property type="match status" value="1"/>
</dbReference>
<dbReference type="InterPro" id="IPR001757">
    <property type="entry name" value="P_typ_ATPase"/>
</dbReference>
<evidence type="ECO:0000256" key="11">
    <source>
        <dbReference type="ARBA" id="ARBA00023008"/>
    </source>
</evidence>
<dbReference type="InterPro" id="IPR027256">
    <property type="entry name" value="P-typ_ATPase_IB"/>
</dbReference>
<dbReference type="PROSITE" id="PS00154">
    <property type="entry name" value="ATPASE_E1_E2"/>
    <property type="match status" value="1"/>
</dbReference>
<dbReference type="Gene3D" id="2.60.40.420">
    <property type="entry name" value="Cupredoxins - blue copper proteins"/>
    <property type="match status" value="1"/>
</dbReference>
<dbReference type="PANTHER" id="PTHR43520">
    <property type="entry name" value="ATP7, ISOFORM B"/>
    <property type="match status" value="1"/>
</dbReference>
<name>A0A7W9YGT3_9ACTN</name>
<dbReference type="InterPro" id="IPR008972">
    <property type="entry name" value="Cupredoxin"/>
</dbReference>
<dbReference type="Gene3D" id="3.40.1110.10">
    <property type="entry name" value="Calcium-transporting ATPase, cytoplasmic domain N"/>
    <property type="match status" value="1"/>
</dbReference>
<evidence type="ECO:0000256" key="9">
    <source>
        <dbReference type="ARBA" id="ARBA00022967"/>
    </source>
</evidence>
<keyword evidence="9" id="KW-1278">Translocase</keyword>
<dbReference type="EMBL" id="JACHDS010000001">
    <property type="protein sequence ID" value="MBB6171862.1"/>
    <property type="molecule type" value="Genomic_DNA"/>
</dbReference>
<evidence type="ECO:0000256" key="5">
    <source>
        <dbReference type="ARBA" id="ARBA00022723"/>
    </source>
</evidence>
<dbReference type="SFLD" id="SFLDS00003">
    <property type="entry name" value="Haloacid_Dehalogenase"/>
    <property type="match status" value="1"/>
</dbReference>
<dbReference type="PANTHER" id="PTHR43520:SF8">
    <property type="entry name" value="P-TYPE CU(+) TRANSPORTER"/>
    <property type="match status" value="1"/>
</dbReference>
<dbReference type="AlphaFoldDB" id="A0A7W9YGT3"/>
<feature type="transmembrane region" description="Helical" evidence="13">
    <location>
        <begin position="199"/>
        <end position="221"/>
    </location>
</feature>
<dbReference type="CDD" id="cd02094">
    <property type="entry name" value="P-type_ATPase_Cu-like"/>
    <property type="match status" value="1"/>
</dbReference>
<accession>A0A7W9YGT3</accession>
<comment type="subcellular location">
    <subcellularLocation>
        <location evidence="1">Cell membrane</location>
        <topology evidence="1">Multi-pass membrane protein</topology>
    </subcellularLocation>
</comment>
<dbReference type="InterPro" id="IPR008250">
    <property type="entry name" value="ATPase_P-typ_transduc_dom_A_sf"/>
</dbReference>
<keyword evidence="8 13" id="KW-0067">ATP-binding</keyword>
<evidence type="ECO:0000256" key="3">
    <source>
        <dbReference type="ARBA" id="ARBA00022475"/>
    </source>
</evidence>
<evidence type="ECO:0000256" key="6">
    <source>
        <dbReference type="ARBA" id="ARBA00022741"/>
    </source>
</evidence>
<keyword evidence="7" id="KW-0187">Copper transport</keyword>
<keyword evidence="5 13" id="KW-0479">Metal-binding</keyword>
<dbReference type="GO" id="GO:0005524">
    <property type="term" value="F:ATP binding"/>
    <property type="evidence" value="ECO:0007669"/>
    <property type="project" value="UniProtKB-UniRule"/>
</dbReference>
<feature type="region of interest" description="Disordered" evidence="14">
    <location>
        <begin position="818"/>
        <end position="842"/>
    </location>
</feature>
<keyword evidence="7" id="KW-0813">Transport</keyword>
<feature type="transmembrane region" description="Helical" evidence="13">
    <location>
        <begin position="422"/>
        <end position="444"/>
    </location>
</feature>
<keyword evidence="12 13" id="KW-0472">Membrane</keyword>
<dbReference type="SUPFAM" id="SSF49503">
    <property type="entry name" value="Cupredoxins"/>
    <property type="match status" value="1"/>
</dbReference>
<evidence type="ECO:0000259" key="16">
    <source>
        <dbReference type="Pfam" id="PF13473"/>
    </source>
</evidence>
<comment type="similarity">
    <text evidence="2 13">Belongs to the cation transport ATPase (P-type) (TC 3.A.3) family. Type IB subfamily.</text>
</comment>
<feature type="domain" description="P-type ATPase A" evidence="15">
    <location>
        <begin position="306"/>
        <end position="406"/>
    </location>
</feature>
<dbReference type="GO" id="GO:0043682">
    <property type="term" value="F:P-type divalent copper transporter activity"/>
    <property type="evidence" value="ECO:0007669"/>
    <property type="project" value="TreeGrafter"/>
</dbReference>
<comment type="caution">
    <text evidence="17">The sequence shown here is derived from an EMBL/GenBank/DDBJ whole genome shotgun (WGS) entry which is preliminary data.</text>
</comment>
<feature type="transmembrane region" description="Helical" evidence="13">
    <location>
        <begin position="6"/>
        <end position="24"/>
    </location>
</feature>
<keyword evidence="4 13" id="KW-0812">Transmembrane</keyword>
<dbReference type="GO" id="GO:0005886">
    <property type="term" value="C:plasma membrane"/>
    <property type="evidence" value="ECO:0007669"/>
    <property type="project" value="UniProtKB-SubCell"/>
</dbReference>
<keyword evidence="10 13" id="KW-1133">Transmembrane helix</keyword>
<feature type="transmembrane region" description="Helical" evidence="13">
    <location>
        <begin position="241"/>
        <end position="264"/>
    </location>
</feature>
<sequence>MDAVDIVVVLTAALLVAGLGWFFFGPRRATAARAEGAVQRAEVTVKGGYSPSVIRVRQGTPLELVFDRQEAGECTSRVVFSDLQVSAGLPAHARTTVRLNPDRAGSFGFACGMNMIHGTLLVEPAEDAPSAEPAPDGRAPTAAEPGVAGPGGPAEDTEAAERRAEVADLTRRVAVGAVLTLPVLIAVMAHDVFGADRVLPWVLIPWVQLALITPVMFYTGWPIHITGWLTLRHRAADMNSLITLGTTAAYVYSVLVTVVPGVFPADVREVYFEAVGVILTLILLGRLLEARARAGTGEAIRALLGLQARTARVIREGTETEIPIEDVAVGDELVIRPGEKVPVDAEVLSGASAVDESMVTGEPMPSTKRAGDTVIGATVNGTGSLRVRAAKVGADTMLAQIIRLVQQAQASKAPIQRLVDAVSGYFVPAVIAIAIVAFAAWFTLGPPPALTLALVSAVAVLIIACPCALGLATPLSVMVGTGKGAQAGILIRSAEALETAHKLDTVVLDKTGTITAGAPVLTDVHPADGIEEDTLLRLVSGAEETSEHPLAGAILAGARDRGLAPPAVGDFDSITGKGVRATVDGHALLVGTARLLDDAGVDTAPLTPVAAELSVQGKTPVLAAIDGRPAGVLAVADTLKEDSAAAVADLQRLGLTVVMITGDSTRTAQAIAARIGVDRVLAEVLPEHKANEIRRLQDEGRTVAMVGDGINDAPALAAADVGMAIGTGTDVAIEAADITLISGSLSGVVTAIRLSRATMRNIRENLFFAFIYNATGVPVAAGVLYPLWAITLNPMIAAAAMALSSLSVVTNASRLRRWSPDAPHRADPGDARTRAAREQARG</sequence>
<organism evidence="17 18">
    <name type="scientific">Nocardiopsis mwathae</name>
    <dbReference type="NCBI Taxonomy" id="1472723"/>
    <lineage>
        <taxon>Bacteria</taxon>
        <taxon>Bacillati</taxon>
        <taxon>Actinomycetota</taxon>
        <taxon>Actinomycetes</taxon>
        <taxon>Streptosporangiales</taxon>
        <taxon>Nocardiopsidaceae</taxon>
        <taxon>Nocardiopsis</taxon>
    </lineage>
</organism>
<dbReference type="Pfam" id="PF00122">
    <property type="entry name" value="E1-E2_ATPase"/>
    <property type="match status" value="1"/>
</dbReference>
<evidence type="ECO:0000256" key="1">
    <source>
        <dbReference type="ARBA" id="ARBA00004651"/>
    </source>
</evidence>
<dbReference type="PRINTS" id="PR00119">
    <property type="entry name" value="CATATPASE"/>
</dbReference>
<dbReference type="NCBIfam" id="TIGR01525">
    <property type="entry name" value="ATPase-IB_hvy"/>
    <property type="match status" value="1"/>
</dbReference>
<dbReference type="InterPro" id="IPR018303">
    <property type="entry name" value="ATPase_P-typ_P_site"/>
</dbReference>